<name>A0A6L4WQV0_9BACT</name>
<dbReference type="RefSeq" id="WP_152279789.1">
    <property type="nucleotide sequence ID" value="NZ_WFKK01000032.1"/>
</dbReference>
<proteinExistence type="predicted"/>
<dbReference type="Proteomes" id="UP000472839">
    <property type="component" value="Unassembled WGS sequence"/>
</dbReference>
<dbReference type="AlphaFoldDB" id="A0A6L4WQV0"/>
<comment type="caution">
    <text evidence="1">The sequence shown here is derived from an EMBL/GenBank/DDBJ whole genome shotgun (WGS) entry which is preliminary data.</text>
</comment>
<gene>
    <name evidence="1" type="ORF">GBG19_10675</name>
</gene>
<organism evidence="1 2">
    <name type="scientific">Poseidonibacter ostreae</name>
    <dbReference type="NCBI Taxonomy" id="2654171"/>
    <lineage>
        <taxon>Bacteria</taxon>
        <taxon>Pseudomonadati</taxon>
        <taxon>Campylobacterota</taxon>
        <taxon>Epsilonproteobacteria</taxon>
        <taxon>Campylobacterales</taxon>
        <taxon>Arcobacteraceae</taxon>
        <taxon>Poseidonibacter</taxon>
    </lineage>
</organism>
<accession>A0A6L4WQV0</accession>
<sequence length="110" mass="13036">MKKRMKSLAKKIMPSTYSKLGKMKKQRKVNKIMDKFKKEYPNTKIFQPVHQNNIKLYSQDNQDYIVFFKNKKDGFFCDIGGNHPLKINNTLYFEELGWMGIAFEPLPHMG</sequence>
<dbReference type="EMBL" id="WFKK01000032">
    <property type="protein sequence ID" value="KAB7887414.1"/>
    <property type="molecule type" value="Genomic_DNA"/>
</dbReference>
<evidence type="ECO:0000313" key="2">
    <source>
        <dbReference type="Proteomes" id="UP000472839"/>
    </source>
</evidence>
<reference evidence="1 2" key="1">
    <citation type="submission" date="2019-10" db="EMBL/GenBank/DDBJ databases">
        <title>Poseidonibacter ostreae sp. nov., isolated from the gut of the Ostrea denselamellosa.</title>
        <authorList>
            <person name="Choi A."/>
        </authorList>
    </citation>
    <scope>NUCLEOTIDE SEQUENCE [LARGE SCALE GENOMIC DNA]</scope>
    <source>
        <strain evidence="1 2">SJOD-M-33</strain>
    </source>
</reference>
<evidence type="ECO:0000313" key="1">
    <source>
        <dbReference type="EMBL" id="KAB7887414.1"/>
    </source>
</evidence>
<protein>
    <submittedName>
        <fullName evidence="1">Uncharacterized protein</fullName>
    </submittedName>
</protein>